<dbReference type="Proteomes" id="UP000092544">
    <property type="component" value="Unassembled WGS sequence"/>
</dbReference>
<evidence type="ECO:0000313" key="2">
    <source>
        <dbReference type="Proteomes" id="UP000092544"/>
    </source>
</evidence>
<accession>A0A1A8T6V3</accession>
<name>A0A1A8T6V3_9GAMM</name>
<gene>
    <name evidence="1" type="ORF">MSP8886_00725</name>
</gene>
<protein>
    <submittedName>
        <fullName evidence="1">Uncharacterized protein</fullName>
    </submittedName>
</protein>
<organism evidence="1 2">
    <name type="scientific">Marinomonas spartinae</name>
    <dbReference type="NCBI Taxonomy" id="1792290"/>
    <lineage>
        <taxon>Bacteria</taxon>
        <taxon>Pseudomonadati</taxon>
        <taxon>Pseudomonadota</taxon>
        <taxon>Gammaproteobacteria</taxon>
        <taxon>Oceanospirillales</taxon>
        <taxon>Oceanospirillaceae</taxon>
        <taxon>Marinomonas</taxon>
    </lineage>
</organism>
<keyword evidence="2" id="KW-1185">Reference proteome</keyword>
<sequence>MLVWIFLWDLARGNFSCGINRDDFGSQTPFASWSMSIPHAASLSLERWAAPDFETAFQGTNMVRFYMVRPWSTIGF</sequence>
<reference evidence="1 2" key="1">
    <citation type="submission" date="2016-06" db="EMBL/GenBank/DDBJ databases">
        <authorList>
            <person name="Kjaerup R.B."/>
            <person name="Dalgaard T.S."/>
            <person name="Juul-Madsen H.R."/>
        </authorList>
    </citation>
    <scope>NUCLEOTIDE SEQUENCE [LARGE SCALE GENOMIC DNA]</scope>
    <source>
        <strain evidence="1 2">CECT 8886</strain>
    </source>
</reference>
<dbReference type="EMBL" id="FLOB01000001">
    <property type="protein sequence ID" value="SBS26857.1"/>
    <property type="molecule type" value="Genomic_DNA"/>
</dbReference>
<evidence type="ECO:0000313" key="1">
    <source>
        <dbReference type="EMBL" id="SBS26857.1"/>
    </source>
</evidence>
<proteinExistence type="predicted"/>
<dbReference type="AlphaFoldDB" id="A0A1A8T6V3"/>